<dbReference type="EMBL" id="JEMX01000010">
    <property type="protein sequence ID" value="EXI82597.1"/>
    <property type="molecule type" value="Genomic_DNA"/>
</dbReference>
<accession>A0A011Q062</accession>
<sequence>MFAIPATRESRPVAVLLGGSGYARPSLRMPTVPALLKPRPTVPGRSGCASEYRAAGA</sequence>
<evidence type="ECO:0000313" key="2">
    <source>
        <dbReference type="EMBL" id="EXI82597.1"/>
    </source>
</evidence>
<dbReference type="AlphaFoldDB" id="A0A011Q062"/>
<comment type="caution">
    <text evidence="2">The sequence shown here is derived from an EMBL/GenBank/DDBJ whole genome shotgun (WGS) entry which is preliminary data.</text>
</comment>
<reference evidence="2 3" key="1">
    <citation type="submission" date="2014-02" db="EMBL/GenBank/DDBJ databases">
        <title>Expanding our view of genomic diversity in Candidatus Accumulibacter clades.</title>
        <authorList>
            <person name="Skennerton C.T."/>
            <person name="Barr J.J."/>
            <person name="Slater F.R."/>
            <person name="Bond P.L."/>
            <person name="Tyson G.W."/>
        </authorList>
    </citation>
    <scope>NUCLEOTIDE SEQUENCE [LARGE SCALE GENOMIC DNA]</scope>
    <source>
        <strain evidence="3">BA-92</strain>
    </source>
</reference>
<protein>
    <submittedName>
        <fullName evidence="2">Uncharacterized protein</fullName>
    </submittedName>
</protein>
<name>A0A011Q062_9PROT</name>
<gene>
    <name evidence="2" type="ORF">AW10_00383</name>
</gene>
<feature type="region of interest" description="Disordered" evidence="1">
    <location>
        <begin position="34"/>
        <end position="57"/>
    </location>
</feature>
<dbReference type="Proteomes" id="UP000021816">
    <property type="component" value="Unassembled WGS sequence"/>
</dbReference>
<evidence type="ECO:0000256" key="1">
    <source>
        <dbReference type="SAM" id="MobiDB-lite"/>
    </source>
</evidence>
<organism evidence="2 3">
    <name type="scientific">Candidatus Accumulibacter appositus</name>
    <dbReference type="NCBI Taxonomy" id="1454003"/>
    <lineage>
        <taxon>Bacteria</taxon>
        <taxon>Pseudomonadati</taxon>
        <taxon>Pseudomonadota</taxon>
        <taxon>Betaproteobacteria</taxon>
        <taxon>Candidatus Accumulibacter</taxon>
    </lineage>
</organism>
<proteinExistence type="predicted"/>
<evidence type="ECO:0000313" key="3">
    <source>
        <dbReference type="Proteomes" id="UP000021816"/>
    </source>
</evidence>